<reference evidence="1 2" key="1">
    <citation type="submission" date="2013-11" db="EMBL/GenBank/DDBJ databases">
        <title>Opisthorchis viverrini - life in the bile duct.</title>
        <authorList>
            <person name="Young N.D."/>
            <person name="Nagarajan N."/>
            <person name="Lin S.J."/>
            <person name="Korhonen P.K."/>
            <person name="Jex A.R."/>
            <person name="Hall R.S."/>
            <person name="Safavi-Hemami H."/>
            <person name="Kaewkong W."/>
            <person name="Bertrand D."/>
            <person name="Gao S."/>
            <person name="Seet Q."/>
            <person name="Wongkham S."/>
            <person name="Teh B.T."/>
            <person name="Wongkham C."/>
            <person name="Intapan P.M."/>
            <person name="Maleewong W."/>
            <person name="Yang X."/>
            <person name="Hu M."/>
            <person name="Wang Z."/>
            <person name="Hofmann A."/>
            <person name="Sternberg P.W."/>
            <person name="Tan P."/>
            <person name="Wang J."/>
            <person name="Gasser R.B."/>
        </authorList>
    </citation>
    <scope>NUCLEOTIDE SEQUENCE [LARGE SCALE GENOMIC DNA]</scope>
</reference>
<dbReference type="OrthoDB" id="5062908at2759"/>
<gene>
    <name evidence="1" type="ORF">T265_06342</name>
</gene>
<dbReference type="RefSeq" id="XP_009169839.1">
    <property type="nucleotide sequence ID" value="XM_009171575.1"/>
</dbReference>
<dbReference type="CTD" id="20320524"/>
<name>A0A074ZGV1_OPIVI</name>
<sequence>MKFVSPVDTRDEPTYHVSTLRDISNSVPTETRRGLVHHVQLLKNIINERFNWVPAVAPFRCLAAMPHEGGTRARILPGSPSLDRGSREAEVEFEPRTFRNKLPESKKIKLIRRCEIEHNSLNLPACSKACGREKVGEFITVW</sequence>
<evidence type="ECO:0000313" key="1">
    <source>
        <dbReference type="EMBL" id="KER26428.1"/>
    </source>
</evidence>
<keyword evidence="2" id="KW-1185">Reference proteome</keyword>
<dbReference type="GeneID" id="20320524"/>
<protein>
    <submittedName>
        <fullName evidence="1">Uncharacterized protein</fullName>
    </submittedName>
</protein>
<accession>A0A074ZGV1</accession>
<dbReference type="Proteomes" id="UP000054324">
    <property type="component" value="Unassembled WGS sequence"/>
</dbReference>
<organism evidence="1 2">
    <name type="scientific">Opisthorchis viverrini</name>
    <name type="common">Southeast Asian liver fluke</name>
    <dbReference type="NCBI Taxonomy" id="6198"/>
    <lineage>
        <taxon>Eukaryota</taxon>
        <taxon>Metazoa</taxon>
        <taxon>Spiralia</taxon>
        <taxon>Lophotrochozoa</taxon>
        <taxon>Platyhelminthes</taxon>
        <taxon>Trematoda</taxon>
        <taxon>Digenea</taxon>
        <taxon>Opisthorchiida</taxon>
        <taxon>Opisthorchiata</taxon>
        <taxon>Opisthorchiidae</taxon>
        <taxon>Opisthorchis</taxon>
    </lineage>
</organism>
<dbReference type="EMBL" id="KL596748">
    <property type="protein sequence ID" value="KER26428.1"/>
    <property type="molecule type" value="Genomic_DNA"/>
</dbReference>
<dbReference type="KEGG" id="ovi:T265_06342"/>
<dbReference type="AlphaFoldDB" id="A0A074ZGV1"/>
<evidence type="ECO:0000313" key="2">
    <source>
        <dbReference type="Proteomes" id="UP000054324"/>
    </source>
</evidence>
<proteinExistence type="predicted"/>